<accession>A0A1S2NE81</accession>
<comment type="caution">
    <text evidence="2">The sequence shown here is derived from an EMBL/GenBank/DDBJ whole genome shotgun (WGS) entry which is preliminary data.</text>
</comment>
<evidence type="ECO:0000313" key="3">
    <source>
        <dbReference type="Proteomes" id="UP000180246"/>
    </source>
</evidence>
<sequence length="450" mass="48683">MTESSISARELESMLLDIDVPDAQIRPFLIDSVEDSTPLNPVVKANPARVADVSPLEAAVALASLNGISRWRRHRRYLRKIDGWKGLRIVSEGDSWFQYPLLLDDVIDHLFDRYAILSLDAAGDLMADIMRQNELVAAVAQERPDVVLLSGGGNDVLSGARLSSLLPPYAEGRKAQAYLGPEFEANLKSVARDYDTLVGRVLAVRPGVRVICHTYDYVLPANSRWLGRPLAKIGIRDAALQCAILRCIVDRFHTVLSEIAARHQDVQVVDCRGIVGNRRWHDELHPTSAGYGAVAACFIPAIEGKPGLASTGEAAGAYGDVEAAVPPPSLFEQAKAQLATYSEPILLREIGRRKTLAAAGDPTTDDDDLLVYGTSVEAVFPEQQTVGAKLADETVRIMLEDERNPQSTQAPDAAMRLGAQAGLPPEAAAMLAAVAVARLDRTRQARSGTT</sequence>
<protein>
    <submittedName>
        <fullName evidence="2">GDSL-like Lipase/Acylhydrolase family protein</fullName>
    </submittedName>
</protein>
<dbReference type="Gene3D" id="3.40.50.1110">
    <property type="entry name" value="SGNH hydrolase"/>
    <property type="match status" value="1"/>
</dbReference>
<dbReference type="AlphaFoldDB" id="A0A1S2NE81"/>
<keyword evidence="2" id="KW-0378">Hydrolase</keyword>
<evidence type="ECO:0000259" key="1">
    <source>
        <dbReference type="Pfam" id="PF13472"/>
    </source>
</evidence>
<dbReference type="InterPro" id="IPR036514">
    <property type="entry name" value="SGNH_hydro_sf"/>
</dbReference>
<feature type="domain" description="SGNH hydrolase-type esterase" evidence="1">
    <location>
        <begin position="109"/>
        <end position="292"/>
    </location>
</feature>
<evidence type="ECO:0000313" key="2">
    <source>
        <dbReference type="EMBL" id="OIJ43110.1"/>
    </source>
</evidence>
<dbReference type="Proteomes" id="UP000180246">
    <property type="component" value="Unassembled WGS sequence"/>
</dbReference>
<name>A0A1S2NE81_9BURK</name>
<dbReference type="CDD" id="cd00229">
    <property type="entry name" value="SGNH_hydrolase"/>
    <property type="match status" value="1"/>
</dbReference>
<dbReference type="Pfam" id="PF13472">
    <property type="entry name" value="Lipase_GDSL_2"/>
    <property type="match status" value="1"/>
</dbReference>
<reference evidence="2 3" key="1">
    <citation type="submission" date="2014-10" db="EMBL/GenBank/DDBJ databases">
        <authorList>
            <person name="Seo M.-J."/>
            <person name="Seok Y.J."/>
            <person name="Cha I.-T."/>
        </authorList>
    </citation>
    <scope>NUCLEOTIDE SEQUENCE [LARGE SCALE GENOMIC DNA]</scope>
    <source>
        <strain evidence="2 3">NEU</strain>
    </source>
</reference>
<dbReference type="GO" id="GO:0016788">
    <property type="term" value="F:hydrolase activity, acting on ester bonds"/>
    <property type="evidence" value="ECO:0007669"/>
    <property type="project" value="UniProtKB-ARBA"/>
</dbReference>
<gene>
    <name evidence="2" type="ORF">LO55_448</name>
</gene>
<dbReference type="InterPro" id="IPR013830">
    <property type="entry name" value="SGNH_hydro"/>
</dbReference>
<proteinExistence type="predicted"/>
<dbReference type="EMBL" id="JRYB01000001">
    <property type="protein sequence ID" value="OIJ43110.1"/>
    <property type="molecule type" value="Genomic_DNA"/>
</dbReference>
<dbReference type="SUPFAM" id="SSF52266">
    <property type="entry name" value="SGNH hydrolase"/>
    <property type="match status" value="1"/>
</dbReference>
<organism evidence="2 3">
    <name type="scientific">Massilia timonae</name>
    <dbReference type="NCBI Taxonomy" id="47229"/>
    <lineage>
        <taxon>Bacteria</taxon>
        <taxon>Pseudomonadati</taxon>
        <taxon>Pseudomonadota</taxon>
        <taxon>Betaproteobacteria</taxon>
        <taxon>Burkholderiales</taxon>
        <taxon>Oxalobacteraceae</taxon>
        <taxon>Telluria group</taxon>
        <taxon>Massilia</taxon>
    </lineage>
</organism>
<dbReference type="RefSeq" id="WP_071360279.1">
    <property type="nucleotide sequence ID" value="NZ_JRYB01000001.1"/>
</dbReference>